<name>A0A150RPP0_SORCE</name>
<dbReference type="InterPro" id="IPR011010">
    <property type="entry name" value="DNA_brk_join_enz"/>
</dbReference>
<evidence type="ECO:0000313" key="4">
    <source>
        <dbReference type="Proteomes" id="UP000075515"/>
    </source>
</evidence>
<dbReference type="InterPro" id="IPR050090">
    <property type="entry name" value="Tyrosine_recombinase_XerCD"/>
</dbReference>
<dbReference type="InterPro" id="IPR013762">
    <property type="entry name" value="Integrase-like_cat_sf"/>
</dbReference>
<dbReference type="PANTHER" id="PTHR30349:SF64">
    <property type="entry name" value="PROPHAGE INTEGRASE INTD-RELATED"/>
    <property type="match status" value="1"/>
</dbReference>
<gene>
    <name evidence="3" type="ORF">BE18_44965</name>
</gene>
<reference evidence="3 4" key="1">
    <citation type="submission" date="2014-02" db="EMBL/GenBank/DDBJ databases">
        <title>The small core and large imbalanced accessory genome model reveals a collaborative survival strategy of Sorangium cellulosum strains in nature.</title>
        <authorList>
            <person name="Han K."/>
            <person name="Peng R."/>
            <person name="Blom J."/>
            <person name="Li Y.-Z."/>
        </authorList>
    </citation>
    <scope>NUCLEOTIDE SEQUENCE [LARGE SCALE GENOMIC DNA]</scope>
    <source>
        <strain evidence="3 4">So0149</strain>
    </source>
</reference>
<dbReference type="PANTHER" id="PTHR30349">
    <property type="entry name" value="PHAGE INTEGRASE-RELATED"/>
    <property type="match status" value="1"/>
</dbReference>
<proteinExistence type="predicted"/>
<dbReference type="GO" id="GO:0015074">
    <property type="term" value="P:DNA integration"/>
    <property type="evidence" value="ECO:0007669"/>
    <property type="project" value="InterPro"/>
</dbReference>
<dbReference type="Pfam" id="PF00589">
    <property type="entry name" value="Phage_integrase"/>
    <property type="match status" value="1"/>
</dbReference>
<protein>
    <recommendedName>
        <fullName evidence="2">Tyr recombinase domain-containing protein</fullName>
    </recommendedName>
</protein>
<dbReference type="SUPFAM" id="SSF56349">
    <property type="entry name" value="DNA breaking-rejoining enzymes"/>
    <property type="match status" value="1"/>
</dbReference>
<dbReference type="GO" id="GO:0003677">
    <property type="term" value="F:DNA binding"/>
    <property type="evidence" value="ECO:0007669"/>
    <property type="project" value="InterPro"/>
</dbReference>
<dbReference type="EMBL" id="JEMC01003308">
    <property type="protein sequence ID" value="KYF82237.1"/>
    <property type="molecule type" value="Genomic_DNA"/>
</dbReference>
<comment type="caution">
    <text evidence="3">The sequence shown here is derived from an EMBL/GenBank/DDBJ whole genome shotgun (WGS) entry which is preliminary data.</text>
</comment>
<evidence type="ECO:0000313" key="3">
    <source>
        <dbReference type="EMBL" id="KYF82237.1"/>
    </source>
</evidence>
<dbReference type="PROSITE" id="PS51898">
    <property type="entry name" value="TYR_RECOMBINASE"/>
    <property type="match status" value="1"/>
</dbReference>
<dbReference type="CDD" id="cd00397">
    <property type="entry name" value="DNA_BRE_C"/>
    <property type="match status" value="1"/>
</dbReference>
<accession>A0A150RPP0</accession>
<keyword evidence="1" id="KW-0233">DNA recombination</keyword>
<dbReference type="InterPro" id="IPR002104">
    <property type="entry name" value="Integrase_catalytic"/>
</dbReference>
<dbReference type="Gene3D" id="1.10.443.10">
    <property type="entry name" value="Intergrase catalytic core"/>
    <property type="match status" value="1"/>
</dbReference>
<evidence type="ECO:0000256" key="1">
    <source>
        <dbReference type="ARBA" id="ARBA00023172"/>
    </source>
</evidence>
<organism evidence="3 4">
    <name type="scientific">Sorangium cellulosum</name>
    <name type="common">Polyangium cellulosum</name>
    <dbReference type="NCBI Taxonomy" id="56"/>
    <lineage>
        <taxon>Bacteria</taxon>
        <taxon>Pseudomonadati</taxon>
        <taxon>Myxococcota</taxon>
        <taxon>Polyangia</taxon>
        <taxon>Polyangiales</taxon>
        <taxon>Polyangiaceae</taxon>
        <taxon>Sorangium</taxon>
    </lineage>
</organism>
<dbReference type="AlphaFoldDB" id="A0A150RPP0"/>
<dbReference type="Proteomes" id="UP000075515">
    <property type="component" value="Unassembled WGS sequence"/>
</dbReference>
<feature type="domain" description="Tyr recombinase" evidence="2">
    <location>
        <begin position="65"/>
        <end position="264"/>
    </location>
</feature>
<sequence>MEEADRNTLSRAKPISPATVKQVIGLLRQMLDDAMPQHITTNPVAALKKRVQNATKRRARDATVEPWTYLEPDEQHRIRTSDAIPEADRLSILFALLTGLRQGEQFNLELADLRLDADAPHVVVRFGSKNQPPKNGKIRRVYLSADAVDICRRWLALLPTYAPHNPEALVFPGARGGRVSKGKTPLIRSEMVTLPTGRRKQKKVDLFDRHLAAAGVTRPVRWHDLRHSCASSLVAGWWGRRWTLEEVRQHLGHTSSPRRTATPT</sequence>
<dbReference type="GO" id="GO:0006310">
    <property type="term" value="P:DNA recombination"/>
    <property type="evidence" value="ECO:0007669"/>
    <property type="project" value="UniProtKB-KW"/>
</dbReference>
<evidence type="ECO:0000259" key="2">
    <source>
        <dbReference type="PROSITE" id="PS51898"/>
    </source>
</evidence>